<comment type="caution">
    <text evidence="1">The sequence shown here is derived from an EMBL/GenBank/DDBJ whole genome shotgun (WGS) entry which is preliminary data.</text>
</comment>
<gene>
    <name evidence="1" type="ORF">EVAR_80946_1</name>
</gene>
<dbReference type="PANTHER" id="PTHR46060">
    <property type="entry name" value="MARINER MOS1 TRANSPOSASE-LIKE PROTEIN"/>
    <property type="match status" value="1"/>
</dbReference>
<dbReference type="InterPro" id="IPR052709">
    <property type="entry name" value="Transposase-MT_Hybrid"/>
</dbReference>
<dbReference type="OrthoDB" id="616263at2759"/>
<proteinExistence type="predicted"/>
<name>A0A4C2ADC7_EUMVA</name>
<organism evidence="1 2">
    <name type="scientific">Eumeta variegata</name>
    <name type="common">Bagworm moth</name>
    <name type="synonym">Eumeta japonica</name>
    <dbReference type="NCBI Taxonomy" id="151549"/>
    <lineage>
        <taxon>Eukaryota</taxon>
        <taxon>Metazoa</taxon>
        <taxon>Ecdysozoa</taxon>
        <taxon>Arthropoda</taxon>
        <taxon>Hexapoda</taxon>
        <taxon>Insecta</taxon>
        <taxon>Pterygota</taxon>
        <taxon>Neoptera</taxon>
        <taxon>Endopterygota</taxon>
        <taxon>Lepidoptera</taxon>
        <taxon>Glossata</taxon>
        <taxon>Ditrysia</taxon>
        <taxon>Tineoidea</taxon>
        <taxon>Psychidae</taxon>
        <taxon>Oiketicinae</taxon>
        <taxon>Eumeta</taxon>
    </lineage>
</organism>
<dbReference type="PANTHER" id="PTHR46060:SF1">
    <property type="entry name" value="MARINER MOS1 TRANSPOSASE-LIKE PROTEIN"/>
    <property type="match status" value="1"/>
</dbReference>
<dbReference type="InterPro" id="IPR001888">
    <property type="entry name" value="Transposase_1"/>
</dbReference>
<accession>A0A4C2ADC7</accession>
<reference evidence="1 2" key="1">
    <citation type="journal article" date="2019" name="Commun. Biol.">
        <title>The bagworm genome reveals a unique fibroin gene that provides high tensile strength.</title>
        <authorList>
            <person name="Kono N."/>
            <person name="Nakamura H."/>
            <person name="Ohtoshi R."/>
            <person name="Tomita M."/>
            <person name="Numata K."/>
            <person name="Arakawa K."/>
        </authorList>
    </citation>
    <scope>NUCLEOTIDE SEQUENCE [LARGE SCALE GENOMIC DNA]</scope>
</reference>
<sequence length="104" mass="11958">MDPSFCSVFGGIRGVIYYELLKPNETITGDRYLLQLIRLSRALKKNGRNTAKTTKVILLHDNARPHVAKPVKRTWERCNGTFYLTAYPDIALQITTYSDLWHMA</sequence>
<keyword evidence="2" id="KW-1185">Reference proteome</keyword>
<dbReference type="Pfam" id="PF01359">
    <property type="entry name" value="Transposase_1"/>
    <property type="match status" value="1"/>
</dbReference>
<dbReference type="EMBL" id="BGZK01003009">
    <property type="protein sequence ID" value="GBP97812.1"/>
    <property type="molecule type" value="Genomic_DNA"/>
</dbReference>
<dbReference type="InterPro" id="IPR036397">
    <property type="entry name" value="RNaseH_sf"/>
</dbReference>
<evidence type="ECO:0000313" key="2">
    <source>
        <dbReference type="Proteomes" id="UP000299102"/>
    </source>
</evidence>
<protein>
    <submittedName>
        <fullName evidence="1">Mariner Mos1 transposase</fullName>
    </submittedName>
</protein>
<dbReference type="GO" id="GO:0003676">
    <property type="term" value="F:nucleic acid binding"/>
    <property type="evidence" value="ECO:0007669"/>
    <property type="project" value="InterPro"/>
</dbReference>
<dbReference type="AlphaFoldDB" id="A0A4C2ADC7"/>
<evidence type="ECO:0000313" key="1">
    <source>
        <dbReference type="EMBL" id="GBP97812.1"/>
    </source>
</evidence>
<dbReference type="Gene3D" id="3.30.420.10">
    <property type="entry name" value="Ribonuclease H-like superfamily/Ribonuclease H"/>
    <property type="match status" value="1"/>
</dbReference>
<dbReference type="Proteomes" id="UP000299102">
    <property type="component" value="Unassembled WGS sequence"/>
</dbReference>